<feature type="domain" description="HTH myb-type" evidence="6">
    <location>
        <begin position="81"/>
        <end position="135"/>
    </location>
</feature>
<reference evidence="8" key="1">
    <citation type="journal article" date="2017" name="Genome Biol.">
        <title>Comparative genomics reveals high biological diversity and specific adaptations in the industrially and medically important fungal genus Aspergillus.</title>
        <authorList>
            <person name="de Vries R.P."/>
            <person name="Riley R."/>
            <person name="Wiebenga A."/>
            <person name="Aguilar-Osorio G."/>
            <person name="Amillis S."/>
            <person name="Uchima C.A."/>
            <person name="Anderluh G."/>
            <person name="Asadollahi M."/>
            <person name="Askin M."/>
            <person name="Barry K."/>
            <person name="Battaglia E."/>
            <person name="Bayram O."/>
            <person name="Benocci T."/>
            <person name="Braus-Stromeyer S.A."/>
            <person name="Caldana C."/>
            <person name="Canovas D."/>
            <person name="Cerqueira G.C."/>
            <person name="Chen F."/>
            <person name="Chen W."/>
            <person name="Choi C."/>
            <person name="Clum A."/>
            <person name="Dos Santos R.A."/>
            <person name="Damasio A.R."/>
            <person name="Diallinas G."/>
            <person name="Emri T."/>
            <person name="Fekete E."/>
            <person name="Flipphi M."/>
            <person name="Freyberg S."/>
            <person name="Gallo A."/>
            <person name="Gournas C."/>
            <person name="Habgood R."/>
            <person name="Hainaut M."/>
            <person name="Harispe M.L."/>
            <person name="Henrissat B."/>
            <person name="Hilden K.S."/>
            <person name="Hope R."/>
            <person name="Hossain A."/>
            <person name="Karabika E."/>
            <person name="Karaffa L."/>
            <person name="Karanyi Z."/>
            <person name="Krasevec N."/>
            <person name="Kuo A."/>
            <person name="Kusch H."/>
            <person name="LaButti K."/>
            <person name="Lagendijk E.L."/>
            <person name="Lapidus A."/>
            <person name="Levasseur A."/>
            <person name="Lindquist E."/>
            <person name="Lipzen A."/>
            <person name="Logrieco A.F."/>
            <person name="MacCabe A."/>
            <person name="Maekelae M.R."/>
            <person name="Malavazi I."/>
            <person name="Melin P."/>
            <person name="Meyer V."/>
            <person name="Mielnichuk N."/>
            <person name="Miskei M."/>
            <person name="Molnar A.P."/>
            <person name="Mule G."/>
            <person name="Ngan C.Y."/>
            <person name="Orejas M."/>
            <person name="Orosz E."/>
            <person name="Ouedraogo J.P."/>
            <person name="Overkamp K.M."/>
            <person name="Park H.-S."/>
            <person name="Perrone G."/>
            <person name="Piumi F."/>
            <person name="Punt P.J."/>
            <person name="Ram A.F."/>
            <person name="Ramon A."/>
            <person name="Rauscher S."/>
            <person name="Record E."/>
            <person name="Riano-Pachon D.M."/>
            <person name="Robert V."/>
            <person name="Roehrig J."/>
            <person name="Ruller R."/>
            <person name="Salamov A."/>
            <person name="Salih N.S."/>
            <person name="Samson R.A."/>
            <person name="Sandor E."/>
            <person name="Sanguinetti M."/>
            <person name="Schuetze T."/>
            <person name="Sepcic K."/>
            <person name="Shelest E."/>
            <person name="Sherlock G."/>
            <person name="Sophianopoulou V."/>
            <person name="Squina F.M."/>
            <person name="Sun H."/>
            <person name="Susca A."/>
            <person name="Todd R.B."/>
            <person name="Tsang A."/>
            <person name="Unkles S.E."/>
            <person name="van de Wiele N."/>
            <person name="van Rossen-Uffink D."/>
            <person name="Oliveira J.V."/>
            <person name="Vesth T.C."/>
            <person name="Visser J."/>
            <person name="Yu J.-H."/>
            <person name="Zhou M."/>
            <person name="Andersen M.R."/>
            <person name="Archer D.B."/>
            <person name="Baker S.E."/>
            <person name="Benoit I."/>
            <person name="Brakhage A.A."/>
            <person name="Braus G.H."/>
            <person name="Fischer R."/>
            <person name="Frisvad J.C."/>
            <person name="Goldman G.H."/>
            <person name="Houbraken J."/>
            <person name="Oakley B."/>
            <person name="Pocsi I."/>
            <person name="Scazzocchio C."/>
            <person name="Seiboth B."/>
            <person name="vanKuyk P.A."/>
            <person name="Wortman J."/>
            <person name="Dyer P.S."/>
            <person name="Grigoriev I.V."/>
        </authorList>
    </citation>
    <scope>NUCLEOTIDE SEQUENCE [LARGE SCALE GENOMIC DNA]</scope>
    <source>
        <strain evidence="8">ITEM 5010</strain>
    </source>
</reference>
<evidence type="ECO:0000313" key="8">
    <source>
        <dbReference type="Proteomes" id="UP000188318"/>
    </source>
</evidence>
<evidence type="ECO:0000256" key="1">
    <source>
        <dbReference type="ARBA" id="ARBA00023015"/>
    </source>
</evidence>
<dbReference type="CDD" id="cd00167">
    <property type="entry name" value="SANT"/>
    <property type="match status" value="3"/>
</dbReference>
<dbReference type="PROSITE" id="PS50090">
    <property type="entry name" value="MYB_LIKE"/>
    <property type="match status" value="3"/>
</dbReference>
<dbReference type="VEuPathDB" id="FungiDB:ASPCADRAFT_405633"/>
<organism evidence="7 8">
    <name type="scientific">Aspergillus carbonarius (strain ITEM 5010)</name>
    <dbReference type="NCBI Taxonomy" id="602072"/>
    <lineage>
        <taxon>Eukaryota</taxon>
        <taxon>Fungi</taxon>
        <taxon>Dikarya</taxon>
        <taxon>Ascomycota</taxon>
        <taxon>Pezizomycotina</taxon>
        <taxon>Eurotiomycetes</taxon>
        <taxon>Eurotiomycetidae</taxon>
        <taxon>Eurotiales</taxon>
        <taxon>Aspergillaceae</taxon>
        <taxon>Aspergillus</taxon>
        <taxon>Aspergillus subgen. Circumdati</taxon>
    </lineage>
</organism>
<evidence type="ECO:0000313" key="7">
    <source>
        <dbReference type="EMBL" id="OOF95941.1"/>
    </source>
</evidence>
<keyword evidence="4" id="KW-0539">Nucleus</keyword>
<keyword evidence="2" id="KW-0238">DNA-binding</keyword>
<keyword evidence="8" id="KW-1185">Reference proteome</keyword>
<dbReference type="GO" id="GO:0019185">
    <property type="term" value="C:snRNA-activating protein complex"/>
    <property type="evidence" value="ECO:0007669"/>
    <property type="project" value="TreeGrafter"/>
</dbReference>
<feature type="domain" description="Myb-like" evidence="5">
    <location>
        <begin position="134"/>
        <end position="184"/>
    </location>
</feature>
<dbReference type="GO" id="GO:0001006">
    <property type="term" value="F:RNA polymerase III type 3 promoter sequence-specific DNA binding"/>
    <property type="evidence" value="ECO:0007669"/>
    <property type="project" value="TreeGrafter"/>
</dbReference>
<feature type="domain" description="HTH myb-type" evidence="6">
    <location>
        <begin position="30"/>
        <end position="76"/>
    </location>
</feature>
<dbReference type="EMBL" id="KV907499">
    <property type="protein sequence ID" value="OOF95941.1"/>
    <property type="molecule type" value="Genomic_DNA"/>
</dbReference>
<name>A0A1R3RN92_ASPC5</name>
<keyword evidence="1" id="KW-0805">Transcription regulation</keyword>
<evidence type="ECO:0000259" key="5">
    <source>
        <dbReference type="PROSITE" id="PS50090"/>
    </source>
</evidence>
<protein>
    <submittedName>
        <fullName evidence="7">Uncharacterized protein</fullName>
    </submittedName>
</protein>
<dbReference type="Pfam" id="PF13921">
    <property type="entry name" value="Myb_DNA-bind_6"/>
    <property type="match status" value="1"/>
</dbReference>
<dbReference type="OMA" id="RWHESLN"/>
<dbReference type="Gene3D" id="1.10.10.60">
    <property type="entry name" value="Homeodomain-like"/>
    <property type="match status" value="3"/>
</dbReference>
<sequence>MSHCHGYFNPRIPFPFASIQQSITMISTSRRWAPSEDEKLRLLVQRYGDQRGHNSKWCEISQGLPGRTTKDCRKRWFHSLDPRLRKGRWTADEDRTLVAAYERLGPAWKEIALLIPGRKDDQCAKRYNDILCPSAKTRLRAWTPEEDQLLQEKVAELGHAWSVISTVLHGRPPLTCRNRWRKLSRSIDCMSSSSSSSPPPRREELTPVLTTSFEDETWFTAMATGLEWKSPVPSVDLSGPLNMHDSMEVPIMDEFPLSDAIALPTPEESELSLLPGSVEAVPGPPGVVYHIHHHHHYHFNSPV</sequence>
<evidence type="ECO:0000256" key="3">
    <source>
        <dbReference type="ARBA" id="ARBA00023163"/>
    </source>
</evidence>
<feature type="domain" description="HTH myb-type" evidence="6">
    <location>
        <begin position="140"/>
        <end position="187"/>
    </location>
</feature>
<evidence type="ECO:0000256" key="2">
    <source>
        <dbReference type="ARBA" id="ARBA00023125"/>
    </source>
</evidence>
<dbReference type="GO" id="GO:0042795">
    <property type="term" value="P:snRNA transcription by RNA polymerase II"/>
    <property type="evidence" value="ECO:0007669"/>
    <property type="project" value="TreeGrafter"/>
</dbReference>
<dbReference type="AlphaFoldDB" id="A0A1R3RN92"/>
<dbReference type="InterPro" id="IPR051575">
    <property type="entry name" value="Myb-like_DNA-bd"/>
</dbReference>
<evidence type="ECO:0000259" key="6">
    <source>
        <dbReference type="PROSITE" id="PS51294"/>
    </source>
</evidence>
<dbReference type="STRING" id="602072.A0A1R3RN92"/>
<dbReference type="InterPro" id="IPR009057">
    <property type="entry name" value="Homeodomain-like_sf"/>
</dbReference>
<evidence type="ECO:0000256" key="4">
    <source>
        <dbReference type="ARBA" id="ARBA00023242"/>
    </source>
</evidence>
<dbReference type="Proteomes" id="UP000188318">
    <property type="component" value="Unassembled WGS sequence"/>
</dbReference>
<dbReference type="SUPFAM" id="SSF46689">
    <property type="entry name" value="Homeodomain-like"/>
    <property type="match status" value="2"/>
</dbReference>
<dbReference type="InterPro" id="IPR017930">
    <property type="entry name" value="Myb_dom"/>
</dbReference>
<keyword evidence="3" id="KW-0804">Transcription</keyword>
<dbReference type="InterPro" id="IPR001005">
    <property type="entry name" value="SANT/Myb"/>
</dbReference>
<dbReference type="GO" id="GO:0000978">
    <property type="term" value="F:RNA polymerase II cis-regulatory region sequence-specific DNA binding"/>
    <property type="evidence" value="ECO:0007669"/>
    <property type="project" value="TreeGrafter"/>
</dbReference>
<dbReference type="PANTHER" id="PTHR46621:SF1">
    <property type="entry name" value="SNRNA-ACTIVATING PROTEIN COMPLEX SUBUNIT 4"/>
    <property type="match status" value="1"/>
</dbReference>
<feature type="domain" description="Myb-like" evidence="5">
    <location>
        <begin position="81"/>
        <end position="131"/>
    </location>
</feature>
<accession>A0A1R3RN92</accession>
<feature type="domain" description="Myb-like" evidence="5">
    <location>
        <begin position="31"/>
        <end position="80"/>
    </location>
</feature>
<dbReference type="PANTHER" id="PTHR46621">
    <property type="entry name" value="SNRNA-ACTIVATING PROTEIN COMPLEX SUBUNIT 4"/>
    <property type="match status" value="1"/>
</dbReference>
<dbReference type="OrthoDB" id="2143914at2759"/>
<dbReference type="Pfam" id="PF00249">
    <property type="entry name" value="Myb_DNA-binding"/>
    <property type="match status" value="1"/>
</dbReference>
<gene>
    <name evidence="7" type="ORF">ASPCADRAFT_405633</name>
</gene>
<dbReference type="PROSITE" id="PS51294">
    <property type="entry name" value="HTH_MYB"/>
    <property type="match status" value="3"/>
</dbReference>
<dbReference type="GO" id="GO:0042796">
    <property type="term" value="P:snRNA transcription by RNA polymerase III"/>
    <property type="evidence" value="ECO:0007669"/>
    <property type="project" value="TreeGrafter"/>
</dbReference>
<dbReference type="SMART" id="SM00717">
    <property type="entry name" value="SANT"/>
    <property type="match status" value="3"/>
</dbReference>
<proteinExistence type="predicted"/>